<organism evidence="2 3">
    <name type="scientific">Catonella morbi ATCC 51271</name>
    <dbReference type="NCBI Taxonomy" id="592026"/>
    <lineage>
        <taxon>Bacteria</taxon>
        <taxon>Bacillati</taxon>
        <taxon>Bacillota</taxon>
        <taxon>Clostridia</taxon>
        <taxon>Lachnospirales</taxon>
        <taxon>Lachnospiraceae</taxon>
        <taxon>Catonella</taxon>
    </lineage>
</organism>
<feature type="domain" description="PIN" evidence="1">
    <location>
        <begin position="7"/>
        <end position="118"/>
    </location>
</feature>
<gene>
    <name evidence="2" type="ORF">GCWU0000282_001662</name>
</gene>
<keyword evidence="3" id="KW-1185">Reference proteome</keyword>
<dbReference type="eggNOG" id="COG1569">
    <property type="taxonomic scope" value="Bacteria"/>
</dbReference>
<proteinExistence type="predicted"/>
<dbReference type="NCBIfam" id="TIGR00305">
    <property type="entry name" value="putative toxin-antitoxin system toxin component, PIN family"/>
    <property type="match status" value="1"/>
</dbReference>
<dbReference type="EMBL" id="ACIL03000013">
    <property type="protein sequence ID" value="ESL02792.1"/>
    <property type="molecule type" value="Genomic_DNA"/>
</dbReference>
<dbReference type="PANTHER" id="PTHR34610:SF3">
    <property type="entry name" value="SSL7007 PROTEIN"/>
    <property type="match status" value="1"/>
</dbReference>
<dbReference type="InterPro" id="IPR029060">
    <property type="entry name" value="PIN-like_dom_sf"/>
</dbReference>
<dbReference type="SUPFAM" id="SSF88723">
    <property type="entry name" value="PIN domain-like"/>
    <property type="match status" value="1"/>
</dbReference>
<evidence type="ECO:0000313" key="3">
    <source>
        <dbReference type="Proteomes" id="UP000018227"/>
    </source>
</evidence>
<evidence type="ECO:0000313" key="2">
    <source>
        <dbReference type="EMBL" id="ESL02792.1"/>
    </source>
</evidence>
<reference evidence="2 3" key="1">
    <citation type="submission" date="2013-06" db="EMBL/GenBank/DDBJ databases">
        <authorList>
            <person name="Weinstock G."/>
            <person name="Sodergren E."/>
            <person name="Clifton S."/>
            <person name="Fulton L."/>
            <person name="Fulton B."/>
            <person name="Courtney L."/>
            <person name="Fronick C."/>
            <person name="Harrison M."/>
            <person name="Strong C."/>
            <person name="Farmer C."/>
            <person name="Delahaunty K."/>
            <person name="Markovic C."/>
            <person name="Hall O."/>
            <person name="Minx P."/>
            <person name="Tomlinson C."/>
            <person name="Mitreva M."/>
            <person name="Nelson J."/>
            <person name="Hou S."/>
            <person name="Wollam A."/>
            <person name="Pepin K.H."/>
            <person name="Johnson M."/>
            <person name="Bhonagiri V."/>
            <person name="Nash W.E."/>
            <person name="Warren W."/>
            <person name="Chinwalla A."/>
            <person name="Mardis E.R."/>
            <person name="Wilson R.K."/>
        </authorList>
    </citation>
    <scope>NUCLEOTIDE SEQUENCE [LARGE SCALE GENOMIC DNA]</scope>
    <source>
        <strain evidence="2 3">ATCC 51271</strain>
    </source>
</reference>
<dbReference type="HOGENOM" id="CLU_116617_6_0_9"/>
<dbReference type="AlphaFoldDB" id="V2Y3X3"/>
<dbReference type="InterPro" id="IPR002716">
    <property type="entry name" value="PIN_dom"/>
</dbReference>
<dbReference type="Pfam" id="PF13470">
    <property type="entry name" value="PIN_3"/>
    <property type="match status" value="1"/>
</dbReference>
<sequence length="141" mass="15931">MINLVYAVIDTNVIVSALITKNPESATIKVLEAVLYGDITPLYHLDIINEYQEVLHRSKFKISDAVIKKIIGAIIQYGVEVFPKPTGEILIDMDDLIFYEVAMEKRDDNSYLVTGNQKHYPIKDFIVTPGEMVDILGESKK</sequence>
<dbReference type="STRING" id="592026.GCWU0000282_001662"/>
<evidence type="ECO:0000259" key="1">
    <source>
        <dbReference type="Pfam" id="PF13470"/>
    </source>
</evidence>
<dbReference type="PANTHER" id="PTHR34610">
    <property type="entry name" value="SSL7007 PROTEIN"/>
    <property type="match status" value="1"/>
</dbReference>
<comment type="caution">
    <text evidence="2">The sequence shown here is derived from an EMBL/GenBank/DDBJ whole genome shotgun (WGS) entry which is preliminary data.</text>
</comment>
<dbReference type="InterPro" id="IPR002850">
    <property type="entry name" value="PIN_toxin-like"/>
</dbReference>
<accession>V2Y3X3</accession>
<protein>
    <submittedName>
        <fullName evidence="2">Toxin-antitoxin system toxin component, PIN family</fullName>
    </submittedName>
</protein>
<name>V2Y3X3_9FIRM</name>
<dbReference type="Proteomes" id="UP000018227">
    <property type="component" value="Unassembled WGS sequence"/>
</dbReference>